<reference evidence="6" key="1">
    <citation type="submission" date="2018-05" db="EMBL/GenBank/DDBJ databases">
        <authorList>
            <person name="Lanie J.A."/>
            <person name="Ng W.-L."/>
            <person name="Kazmierczak K.M."/>
            <person name="Andrzejewski T.M."/>
            <person name="Davidsen T.M."/>
            <person name="Wayne K.J."/>
            <person name="Tettelin H."/>
            <person name="Glass J.I."/>
            <person name="Rusch D."/>
            <person name="Podicherti R."/>
            <person name="Tsui H.-C.T."/>
            <person name="Winkler M.E."/>
        </authorList>
    </citation>
    <scope>NUCLEOTIDE SEQUENCE</scope>
</reference>
<keyword evidence="3 5" id="KW-1133">Transmembrane helix</keyword>
<evidence type="ECO:0000256" key="3">
    <source>
        <dbReference type="ARBA" id="ARBA00022989"/>
    </source>
</evidence>
<dbReference type="Pfam" id="PF07264">
    <property type="entry name" value="EI24"/>
    <property type="match status" value="1"/>
</dbReference>
<proteinExistence type="predicted"/>
<feature type="transmembrane region" description="Helical" evidence="5">
    <location>
        <begin position="21"/>
        <end position="43"/>
    </location>
</feature>
<evidence type="ECO:0000313" key="6">
    <source>
        <dbReference type="EMBL" id="SVC64790.1"/>
    </source>
</evidence>
<feature type="non-terminal residue" evidence="6">
    <location>
        <position position="144"/>
    </location>
</feature>
<dbReference type="AlphaFoldDB" id="A0A382NVV5"/>
<dbReference type="InterPro" id="IPR059112">
    <property type="entry name" value="CysZ/EI24"/>
</dbReference>
<sequence length="144" mass="16097">MIDSYARAFGQLNSPRFLKPLVYSLALAVLTSLAVFPAAYLGFEWLNGIFLQWLEVGEAWWASAVEWSLRVLEFLLLLVILFFLFGTIQAAYLGLFIDGIVDAALDRHHPELTPNPPPPFAKAAWSTVRLLVLSITVNLLLLPI</sequence>
<feature type="transmembrane region" description="Helical" evidence="5">
    <location>
        <begin position="74"/>
        <end position="97"/>
    </location>
</feature>
<keyword evidence="4 5" id="KW-0472">Membrane</keyword>
<accession>A0A382NVV5</accession>
<evidence type="ECO:0000256" key="4">
    <source>
        <dbReference type="ARBA" id="ARBA00023136"/>
    </source>
</evidence>
<organism evidence="6">
    <name type="scientific">marine metagenome</name>
    <dbReference type="NCBI Taxonomy" id="408172"/>
    <lineage>
        <taxon>unclassified sequences</taxon>
        <taxon>metagenomes</taxon>
        <taxon>ecological metagenomes</taxon>
    </lineage>
</organism>
<gene>
    <name evidence="6" type="ORF">METZ01_LOCUS317644</name>
</gene>
<protein>
    <submittedName>
        <fullName evidence="6">Uncharacterized protein</fullName>
    </submittedName>
</protein>
<keyword evidence="2 5" id="KW-0812">Transmembrane</keyword>
<evidence type="ECO:0000256" key="2">
    <source>
        <dbReference type="ARBA" id="ARBA00022692"/>
    </source>
</evidence>
<evidence type="ECO:0000256" key="5">
    <source>
        <dbReference type="SAM" id="Phobius"/>
    </source>
</evidence>
<evidence type="ECO:0000256" key="1">
    <source>
        <dbReference type="ARBA" id="ARBA00004141"/>
    </source>
</evidence>
<comment type="subcellular location">
    <subcellularLocation>
        <location evidence="1">Membrane</location>
        <topology evidence="1">Multi-pass membrane protein</topology>
    </subcellularLocation>
</comment>
<dbReference type="EMBL" id="UINC01102852">
    <property type="protein sequence ID" value="SVC64790.1"/>
    <property type="molecule type" value="Genomic_DNA"/>
</dbReference>
<name>A0A382NVV5_9ZZZZ</name>